<name>A0A8H3QRD0_9GLOM</name>
<dbReference type="Proteomes" id="UP000615446">
    <property type="component" value="Unassembled WGS sequence"/>
</dbReference>
<accession>A0A8H3QRD0</accession>
<dbReference type="EMBL" id="BLAL01000180">
    <property type="protein sequence ID" value="GES88642.1"/>
    <property type="molecule type" value="Genomic_DNA"/>
</dbReference>
<dbReference type="AlphaFoldDB" id="A0A8H3QRD0"/>
<organism evidence="1 2">
    <name type="scientific">Rhizophagus clarus</name>
    <dbReference type="NCBI Taxonomy" id="94130"/>
    <lineage>
        <taxon>Eukaryota</taxon>
        <taxon>Fungi</taxon>
        <taxon>Fungi incertae sedis</taxon>
        <taxon>Mucoromycota</taxon>
        <taxon>Glomeromycotina</taxon>
        <taxon>Glomeromycetes</taxon>
        <taxon>Glomerales</taxon>
        <taxon>Glomeraceae</taxon>
        <taxon>Rhizophagus</taxon>
    </lineage>
</organism>
<dbReference type="PANTHER" id="PTHR46954">
    <property type="entry name" value="C2H2-TYPE DOMAIN-CONTAINING PROTEIN"/>
    <property type="match status" value="1"/>
</dbReference>
<evidence type="ECO:0000313" key="1">
    <source>
        <dbReference type="EMBL" id="GES88642.1"/>
    </source>
</evidence>
<dbReference type="PANTHER" id="PTHR46954:SF1">
    <property type="entry name" value="C2H2-TYPE DOMAIN-CONTAINING PROTEIN"/>
    <property type="match status" value="1"/>
</dbReference>
<comment type="caution">
    <text evidence="1">The sequence shown here is derived from an EMBL/GenBank/DDBJ whole genome shotgun (WGS) entry which is preliminary data.</text>
</comment>
<dbReference type="OrthoDB" id="2433005at2759"/>
<proteinExistence type="predicted"/>
<evidence type="ECO:0000313" key="2">
    <source>
        <dbReference type="Proteomes" id="UP000615446"/>
    </source>
</evidence>
<reference evidence="1" key="1">
    <citation type="submission" date="2019-10" db="EMBL/GenBank/DDBJ databases">
        <title>Conservation and host-specific expression of non-tandemly repeated heterogenous ribosome RNA gene in arbuscular mycorrhizal fungi.</title>
        <authorList>
            <person name="Maeda T."/>
            <person name="Kobayashi Y."/>
            <person name="Nakagawa T."/>
            <person name="Ezawa T."/>
            <person name="Yamaguchi K."/>
            <person name="Bino T."/>
            <person name="Nishimoto Y."/>
            <person name="Shigenobu S."/>
            <person name="Kawaguchi M."/>
        </authorList>
    </citation>
    <scope>NUCLEOTIDE SEQUENCE</scope>
    <source>
        <strain evidence="1">HR1</strain>
    </source>
</reference>
<protein>
    <submittedName>
        <fullName evidence="1">Uncharacterized protein</fullName>
    </submittedName>
</protein>
<gene>
    <name evidence="1" type="ORF">RCL2_001558000</name>
</gene>
<sequence length="253" mass="28982">MKLAEFQQIYNSTSDLEIQCNLTEYMTNLKEILCKHQEVLQYDSPGRPPLLIQYSDLHEHIYDCIEFGAADKKRRKEVIKVKTIRHLQEEFKSKYNEYLSYTTLSNYLLLSQSNSIAVRTHHYPANIAIASISRDEKKEYPDEHYVSVKEAKQFAALFLTHSVIISQDDKAKVSLSILAVGKTFKTVQSFHKSVSLPDYDFPVEMQQKLIPSTHVPGQSACNPVKRSMSTLSQKLINITLPIDKFGLHLNSQG</sequence>